<name>X0U1H6_9ZZZZ</name>
<dbReference type="CDD" id="cd00085">
    <property type="entry name" value="HNHc"/>
    <property type="match status" value="1"/>
</dbReference>
<feature type="non-terminal residue" evidence="1">
    <location>
        <position position="283"/>
    </location>
</feature>
<dbReference type="Gene3D" id="1.10.30.50">
    <property type="match status" value="1"/>
</dbReference>
<reference evidence="1" key="1">
    <citation type="journal article" date="2014" name="Front. Microbiol.">
        <title>High frequency of phylogenetically diverse reductive dehalogenase-homologous genes in deep subseafloor sedimentary metagenomes.</title>
        <authorList>
            <person name="Kawai M."/>
            <person name="Futagami T."/>
            <person name="Toyoda A."/>
            <person name="Takaki Y."/>
            <person name="Nishi S."/>
            <person name="Hori S."/>
            <person name="Arai W."/>
            <person name="Tsubouchi T."/>
            <person name="Morono Y."/>
            <person name="Uchiyama I."/>
            <person name="Ito T."/>
            <person name="Fujiyama A."/>
            <person name="Inagaki F."/>
            <person name="Takami H."/>
        </authorList>
    </citation>
    <scope>NUCLEOTIDE SEQUENCE</scope>
    <source>
        <strain evidence="1">Expedition CK06-06</strain>
    </source>
</reference>
<dbReference type="EMBL" id="BARS01015778">
    <property type="protein sequence ID" value="GAF94262.1"/>
    <property type="molecule type" value="Genomic_DNA"/>
</dbReference>
<evidence type="ECO:0008006" key="2">
    <source>
        <dbReference type="Google" id="ProtNLM"/>
    </source>
</evidence>
<dbReference type="InterPro" id="IPR003615">
    <property type="entry name" value="HNH_nuc"/>
</dbReference>
<evidence type="ECO:0000313" key="1">
    <source>
        <dbReference type="EMBL" id="GAF94262.1"/>
    </source>
</evidence>
<accession>X0U1H6</accession>
<organism evidence="1">
    <name type="scientific">marine sediment metagenome</name>
    <dbReference type="NCBI Taxonomy" id="412755"/>
    <lineage>
        <taxon>unclassified sequences</taxon>
        <taxon>metagenomes</taxon>
        <taxon>ecological metagenomes</taxon>
    </lineage>
</organism>
<dbReference type="AlphaFoldDB" id="X0U1H6"/>
<proteinExistence type="predicted"/>
<sequence>IKPFSSGGPTSLSNIAPVCKRHHRTIGTMSLQEYRDKIELSKFFESEEPKYLDDLIRYKNKHCGERLKYEIKEEHISLYYEDTKNDFPLYICPTTNWKYFYGTLPVEFIGNDRELQPRPLREPNLWKLYRHFQINTQISPSICRIDDNGNLLLFDGQHKAASQIWAGRSMIECKVYINPDKRTLKETNLDAHGSYRQMSFYSHELMQKYADIFGEDWTEYMDTKGEKSELGFYNFLFHLKQKSWAQAKNEIALASYKEIINDKLNKLSKYLSEKHRGRKQPLT</sequence>
<gene>
    <name evidence="1" type="ORF">S01H1_26056</name>
</gene>
<protein>
    <recommendedName>
        <fullName evidence="2">HNH nuclease domain-containing protein</fullName>
    </recommendedName>
</protein>
<comment type="caution">
    <text evidence="1">The sequence shown here is derived from an EMBL/GenBank/DDBJ whole genome shotgun (WGS) entry which is preliminary data.</text>
</comment>
<feature type="non-terminal residue" evidence="1">
    <location>
        <position position="1"/>
    </location>
</feature>